<protein>
    <submittedName>
        <fullName evidence="1">Uncharacterized protein</fullName>
    </submittedName>
</protein>
<proteinExistence type="predicted"/>
<sequence>MGKHCEIKWGSNLRQHQTKTYLHVEIGLNGELTYGMVSERSTINSMERSQFKLYDTHGRSPMRDLIMQRYDRELLGAPLRGMIGEVGELDCSIAQIRLREPNKSEDKAERTQKSVIVSGRSTDREERDTDGEHLVVKEAEEVENVKTNSKYRDKVEEQRLENFCSTKERRKQYATLYLLYSEE</sequence>
<evidence type="ECO:0000313" key="1">
    <source>
        <dbReference type="EMBL" id="ABF72023.1"/>
    </source>
</evidence>
<organism evidence="1">
    <name type="scientific">Musa acuminata</name>
    <name type="common">Banana</name>
    <name type="synonym">Musa cavendishii</name>
    <dbReference type="NCBI Taxonomy" id="4641"/>
    <lineage>
        <taxon>Eukaryota</taxon>
        <taxon>Viridiplantae</taxon>
        <taxon>Streptophyta</taxon>
        <taxon>Embryophyta</taxon>
        <taxon>Tracheophyta</taxon>
        <taxon>Spermatophyta</taxon>
        <taxon>Magnoliopsida</taxon>
        <taxon>Liliopsida</taxon>
        <taxon>Zingiberales</taxon>
        <taxon>Musaceae</taxon>
        <taxon>Musa</taxon>
    </lineage>
</organism>
<reference evidence="1" key="1">
    <citation type="submission" date="2006-05" db="EMBL/GenBank/DDBJ databases">
        <authorList>
            <person name="Town C.D."/>
            <person name="Ronning C.M."/>
            <person name="Cheung F."/>
            <person name="Haas B.J."/>
            <person name="Althoff R."/>
            <person name="Arbogast T."/>
            <person name="Hine E."/>
            <person name="Piffanelli P."/>
            <person name="Tallon L.J."/>
        </authorList>
    </citation>
    <scope>NUCLEOTIDE SEQUENCE</scope>
</reference>
<name>Q1ENV1_MUSAC</name>
<gene>
    <name evidence="1" type="ORF">MA4_82I11.30</name>
</gene>
<dbReference type="EMBL" id="AC186955">
    <property type="protein sequence ID" value="ABF72023.1"/>
    <property type="molecule type" value="Genomic_DNA"/>
</dbReference>
<accession>Q1ENV1</accession>
<dbReference type="AlphaFoldDB" id="Q1ENV1"/>